<sequence length="56" mass="6606">MIRKVSCFMSDITIKALIETIKDLPEDDKETILYLTQIFKGEENIIIDYVKNELNR</sequence>
<dbReference type="Proteomes" id="UP000824633">
    <property type="component" value="Chromosome"/>
</dbReference>
<accession>A0ABM7T7H0</accession>
<protein>
    <submittedName>
        <fullName evidence="1">Uncharacterized protein</fullName>
    </submittedName>
</protein>
<evidence type="ECO:0000313" key="2">
    <source>
        <dbReference type="Proteomes" id="UP000824633"/>
    </source>
</evidence>
<gene>
    <name evidence="1" type="ORF">psyc5s11_34320</name>
</gene>
<keyword evidence="2" id="KW-1185">Reference proteome</keyword>
<name>A0ABM7T7H0_9CLOT</name>
<proteinExistence type="predicted"/>
<organism evidence="1 2">
    <name type="scientific">Clostridium gelidum</name>
    <dbReference type="NCBI Taxonomy" id="704125"/>
    <lineage>
        <taxon>Bacteria</taxon>
        <taxon>Bacillati</taxon>
        <taxon>Bacillota</taxon>
        <taxon>Clostridia</taxon>
        <taxon>Eubacteriales</taxon>
        <taxon>Clostridiaceae</taxon>
        <taxon>Clostridium</taxon>
    </lineage>
</organism>
<evidence type="ECO:0000313" key="1">
    <source>
        <dbReference type="EMBL" id="BCZ47365.1"/>
    </source>
</evidence>
<dbReference type="EMBL" id="AP024849">
    <property type="protein sequence ID" value="BCZ47365.1"/>
    <property type="molecule type" value="Genomic_DNA"/>
</dbReference>
<reference evidence="2" key="1">
    <citation type="submission" date="2021-07" db="EMBL/GenBank/DDBJ databases">
        <title>Complete genome sequencing of a Clostridium isolate.</title>
        <authorList>
            <person name="Ueki A."/>
            <person name="Tonouchi A."/>
        </authorList>
    </citation>
    <scope>NUCLEOTIDE SEQUENCE [LARGE SCALE GENOMIC DNA]</scope>
    <source>
        <strain evidence="2">C5S11</strain>
    </source>
</reference>